<dbReference type="InterPro" id="IPR050756">
    <property type="entry name" value="CSN3"/>
</dbReference>
<dbReference type="InterPro" id="IPR055089">
    <property type="entry name" value="COP9_N"/>
</dbReference>
<reference evidence="3" key="1">
    <citation type="journal article" date="2021" name="Nat. Commun.">
        <title>Genetic determinants of endophytism in the Arabidopsis root mycobiome.</title>
        <authorList>
            <person name="Mesny F."/>
            <person name="Miyauchi S."/>
            <person name="Thiergart T."/>
            <person name="Pickel B."/>
            <person name="Atanasova L."/>
            <person name="Karlsson M."/>
            <person name="Huettel B."/>
            <person name="Barry K.W."/>
            <person name="Haridas S."/>
            <person name="Chen C."/>
            <person name="Bauer D."/>
            <person name="Andreopoulos W."/>
            <person name="Pangilinan J."/>
            <person name="LaButti K."/>
            <person name="Riley R."/>
            <person name="Lipzen A."/>
            <person name="Clum A."/>
            <person name="Drula E."/>
            <person name="Henrissat B."/>
            <person name="Kohler A."/>
            <person name="Grigoriev I.V."/>
            <person name="Martin F.M."/>
            <person name="Hacquard S."/>
        </authorList>
    </citation>
    <scope>NUCLEOTIDE SEQUENCE</scope>
    <source>
        <strain evidence="3">MPI-SDFR-AT-0117</strain>
    </source>
</reference>
<feature type="domain" description="COP9 signalosome complex subunit 3 N-terminal helical repeats" evidence="2">
    <location>
        <begin position="49"/>
        <end position="283"/>
    </location>
</feature>
<comment type="caution">
    <text evidence="3">The sequence shown here is derived from an EMBL/GenBank/DDBJ whole genome shotgun (WGS) entry which is preliminary data.</text>
</comment>
<organism evidence="3 4">
    <name type="scientific">Plectosphaerella plurivora</name>
    <dbReference type="NCBI Taxonomy" id="936078"/>
    <lineage>
        <taxon>Eukaryota</taxon>
        <taxon>Fungi</taxon>
        <taxon>Dikarya</taxon>
        <taxon>Ascomycota</taxon>
        <taxon>Pezizomycotina</taxon>
        <taxon>Sordariomycetes</taxon>
        <taxon>Hypocreomycetidae</taxon>
        <taxon>Glomerellales</taxon>
        <taxon>Plectosphaerellaceae</taxon>
        <taxon>Plectosphaerella</taxon>
    </lineage>
</organism>
<evidence type="ECO:0000313" key="3">
    <source>
        <dbReference type="EMBL" id="KAH6697615.1"/>
    </source>
</evidence>
<dbReference type="AlphaFoldDB" id="A0A9P8VN33"/>
<protein>
    <recommendedName>
        <fullName evidence="2">COP9 signalosome complex subunit 3 N-terminal helical repeats domain-containing protein</fullName>
    </recommendedName>
</protein>
<dbReference type="Pfam" id="PF22788">
    <property type="entry name" value="COP9_hel_rpt"/>
    <property type="match status" value="1"/>
</dbReference>
<name>A0A9P8VN33_9PEZI</name>
<sequence>MANVDQILLSFPPDNQATLTDTQYDNAARRFLDQLKYMLDDQAQSQSLVASAGHLVQLLDPSVNSISTLLLINRLKGLEDGKSPISRPELTQLVVRFLESFDGRQIRYVGDLYLELIKELVECRWVAGPQAVRLLATAILRLDPTSQILTTSHRDLVELAYESKQYEAALPVIEIPYVYVPGMKNQSDPQRLGDQGASPASFISPRTNLTESLNKEVIMKYDTLCGLIFGELDRWKDAHRAYSRVVAFPSRDGSVIKTMANAYKKWVFSSLLAYGRLAPLPHVHGGTTKQFQVAAKAYHDVANVFAHENVEKLRSEVDKYAKDWEDDANLSLAQQVLEGYQKWRIIALGDIYSKISISEVRELTKSAVTGKRSPNDETVETLITGMISSGLLSGIIETHTDGKKYLSFLPKYGELSETEFAAEMKGSVARMQALAHIVQTTDTRLLTHKDHIKFIHRELKQTDGDQHMDARFGFDQSIEDEDLMVGISQG</sequence>
<accession>A0A9P8VN33</accession>
<evidence type="ECO:0000313" key="4">
    <source>
        <dbReference type="Proteomes" id="UP000770015"/>
    </source>
</evidence>
<dbReference type="PANTHER" id="PTHR10758">
    <property type="entry name" value="26S PROTEASOME NON-ATPASE REGULATORY SUBUNIT 3/COP9 SIGNALOSOME COMPLEX SUBUNIT 3"/>
    <property type="match status" value="1"/>
</dbReference>
<dbReference type="GO" id="GO:0008180">
    <property type="term" value="C:COP9 signalosome"/>
    <property type="evidence" value="ECO:0007669"/>
    <property type="project" value="TreeGrafter"/>
</dbReference>
<gene>
    <name evidence="3" type="ORF">F5X68DRAFT_5947</name>
</gene>
<dbReference type="OrthoDB" id="29061at2759"/>
<keyword evidence="4" id="KW-1185">Reference proteome</keyword>
<evidence type="ECO:0000259" key="2">
    <source>
        <dbReference type="Pfam" id="PF22788"/>
    </source>
</evidence>
<dbReference type="PANTHER" id="PTHR10758:SF1">
    <property type="entry name" value="COP9 SIGNALOSOME COMPLEX SUBUNIT 3"/>
    <property type="match status" value="1"/>
</dbReference>
<dbReference type="Proteomes" id="UP000770015">
    <property type="component" value="Unassembled WGS sequence"/>
</dbReference>
<keyword evidence="1" id="KW-0963">Cytoplasm</keyword>
<evidence type="ECO:0000256" key="1">
    <source>
        <dbReference type="ARBA" id="ARBA00022490"/>
    </source>
</evidence>
<proteinExistence type="predicted"/>
<dbReference type="EMBL" id="JAGSXJ010000001">
    <property type="protein sequence ID" value="KAH6697615.1"/>
    <property type="molecule type" value="Genomic_DNA"/>
</dbReference>
<dbReference type="GO" id="GO:0006511">
    <property type="term" value="P:ubiquitin-dependent protein catabolic process"/>
    <property type="evidence" value="ECO:0007669"/>
    <property type="project" value="TreeGrafter"/>
</dbReference>